<keyword evidence="3" id="KW-1185">Reference proteome</keyword>
<keyword evidence="1" id="KW-0812">Transmembrane</keyword>
<feature type="transmembrane region" description="Helical" evidence="1">
    <location>
        <begin position="63"/>
        <end position="84"/>
    </location>
</feature>
<dbReference type="Proteomes" id="UP000298416">
    <property type="component" value="Unassembled WGS sequence"/>
</dbReference>
<evidence type="ECO:0000313" key="3">
    <source>
        <dbReference type="Proteomes" id="UP000298416"/>
    </source>
</evidence>
<dbReference type="AlphaFoldDB" id="A0A8X8W2P6"/>
<reference evidence="2" key="2">
    <citation type="submission" date="2020-08" db="EMBL/GenBank/DDBJ databases">
        <title>Plant Genome Project.</title>
        <authorList>
            <person name="Zhang R.-G."/>
        </authorList>
    </citation>
    <scope>NUCLEOTIDE SEQUENCE</scope>
    <source>
        <strain evidence="2">Huo1</strain>
        <tissue evidence="2">Leaf</tissue>
    </source>
</reference>
<accession>A0A8X8W2P6</accession>
<reference evidence="2" key="1">
    <citation type="submission" date="2018-01" db="EMBL/GenBank/DDBJ databases">
        <authorList>
            <person name="Mao J.F."/>
        </authorList>
    </citation>
    <scope>NUCLEOTIDE SEQUENCE</scope>
    <source>
        <strain evidence="2">Huo1</strain>
        <tissue evidence="2">Leaf</tissue>
    </source>
</reference>
<dbReference type="PANTHER" id="PTHR35307">
    <property type="entry name" value="PROTEIN, PUTATIVE-RELATED"/>
    <property type="match status" value="1"/>
</dbReference>
<sequence length="521" mass="58853">MLCCMSLMVPVAKRYIGLRYDEMHKSVSKNRHVEWGRFSSEGLENMVKGYWVMAQTSSPQFVLARYSVSSLSGVLCLFTALVLVQDWFVRNRLVAHASSFNLAYLGSSYGPSVYWILTVQTMGTIAPVLRWLAASWFKIAETERRSFRDELKVDKYWTLRLEEWRDRPLPFHVQNRACKKILRDVVRFVLNFCIGVQILFVSAGKLASLGCPIKSSRTSATRADRLTCVGEEKQPRNLIQLLKKSSNFKGVGRFDSCHVPSLHSEEPRNCWSMPVVTLTAISVALTKIADEKTNQLLVYVSDGLTIVKLIEETLDGIGESESIRKAADVVWIGVVVYRKWDDMDLKSTRIRGTTHRETLQNLSSIAEKVVTEFIARTKDILMQNPLNWPARVIAANSMYRIAQTILVGMGDDEHQDDDELFESISITISDILAGCLTNLVQVITLKCHTNDIREREKSVRRATILLGESKQILEILQERELPSLDVEKASYIDEWKASMALDIENPPSSASASSSDDATMV</sequence>
<evidence type="ECO:0000256" key="1">
    <source>
        <dbReference type="SAM" id="Phobius"/>
    </source>
</evidence>
<proteinExistence type="predicted"/>
<name>A0A8X8W2P6_SALSN</name>
<comment type="caution">
    <text evidence="2">The sequence shown here is derived from an EMBL/GenBank/DDBJ whole genome shotgun (WGS) entry which is preliminary data.</text>
</comment>
<organism evidence="2">
    <name type="scientific">Salvia splendens</name>
    <name type="common">Scarlet sage</name>
    <dbReference type="NCBI Taxonomy" id="180675"/>
    <lineage>
        <taxon>Eukaryota</taxon>
        <taxon>Viridiplantae</taxon>
        <taxon>Streptophyta</taxon>
        <taxon>Embryophyta</taxon>
        <taxon>Tracheophyta</taxon>
        <taxon>Spermatophyta</taxon>
        <taxon>Magnoliopsida</taxon>
        <taxon>eudicotyledons</taxon>
        <taxon>Gunneridae</taxon>
        <taxon>Pentapetalae</taxon>
        <taxon>asterids</taxon>
        <taxon>lamiids</taxon>
        <taxon>Lamiales</taxon>
        <taxon>Lamiaceae</taxon>
        <taxon>Nepetoideae</taxon>
        <taxon>Mentheae</taxon>
        <taxon>Salviinae</taxon>
        <taxon>Salvia</taxon>
        <taxon>Salvia subgen. Calosphace</taxon>
        <taxon>core Calosphace</taxon>
    </lineage>
</organism>
<feature type="transmembrane region" description="Helical" evidence="1">
    <location>
        <begin position="113"/>
        <end position="137"/>
    </location>
</feature>
<keyword evidence="1" id="KW-0472">Membrane</keyword>
<gene>
    <name evidence="2" type="ORF">SASPL_151968</name>
</gene>
<dbReference type="PANTHER" id="PTHR35307:SF3">
    <property type="entry name" value="DUF4220 DOMAIN-CONTAINING PROTEIN"/>
    <property type="match status" value="1"/>
</dbReference>
<evidence type="ECO:0000313" key="2">
    <source>
        <dbReference type="EMBL" id="KAG6386794.1"/>
    </source>
</evidence>
<dbReference type="EMBL" id="PNBA02000021">
    <property type="protein sequence ID" value="KAG6386794.1"/>
    <property type="molecule type" value="Genomic_DNA"/>
</dbReference>
<keyword evidence="1" id="KW-1133">Transmembrane helix</keyword>
<feature type="transmembrane region" description="Helical" evidence="1">
    <location>
        <begin position="185"/>
        <end position="207"/>
    </location>
</feature>
<protein>
    <submittedName>
        <fullName evidence="2">Uncharacterized protein</fullName>
    </submittedName>
</protein>